<evidence type="ECO:0000313" key="1">
    <source>
        <dbReference type="EMBL" id="QEO16530.1"/>
    </source>
</evidence>
<organism evidence="1 2">
    <name type="scientific">Acetobacter vaccinii</name>
    <dbReference type="NCBI Taxonomy" id="2592655"/>
    <lineage>
        <taxon>Bacteria</taxon>
        <taxon>Pseudomonadati</taxon>
        <taxon>Pseudomonadota</taxon>
        <taxon>Alphaproteobacteria</taxon>
        <taxon>Acetobacterales</taxon>
        <taxon>Acetobacteraceae</taxon>
        <taxon>Acetobacter</taxon>
    </lineage>
</organism>
<dbReference type="RefSeq" id="WP_149277971.1">
    <property type="nucleotide sequence ID" value="NZ_CP043506.1"/>
</dbReference>
<protein>
    <submittedName>
        <fullName evidence="1">Uncharacterized protein</fullName>
    </submittedName>
</protein>
<dbReference type="OrthoDB" id="7239404at2"/>
<gene>
    <name evidence="1" type="ORF">FLP30_01115</name>
</gene>
<sequence>MPAPDTAHTHTKTSTPRLPVLSRRLFMGGLAGSALAVSSAHGQEVLADSPLPNTPPGTAEGRIIIAGTAETLCGRWASLMTPLMAQALHHNDSFQLQPTTGWDGVTGANLFETRQQSATSPLALIAPGSAMLAAMVGDSRVHYDYQRWLAILSVCQPTVTIGRVALHRSLGTMLGNHRTRVAVSSPTGLELPMLLAFELLGLRPQPITGQATPEAAMAALTAGTVDAIQLPLDPQFPERAAALAQQGFGPLFLNTTHTGTQTDMTGLPPDFMSILQQERPKAALTPLAQAWLAATAAANTKAVLLLPLLSQPATVARWRNAAEICAAMPQVRQAASADRQTLLTGADCMALYSQLMPDTTVIMALRRWLASNLPQWRDMALRGKT</sequence>
<dbReference type="KEGG" id="acek:FLP30_01115"/>
<dbReference type="EMBL" id="CP043506">
    <property type="protein sequence ID" value="QEO16530.1"/>
    <property type="molecule type" value="Genomic_DNA"/>
</dbReference>
<reference evidence="1 2" key="1">
    <citation type="submission" date="2019-09" db="EMBL/GenBank/DDBJ databases">
        <title>Genome sequencing of strain KACC 21233.</title>
        <authorList>
            <person name="Heo J."/>
            <person name="Kim S.-J."/>
            <person name="Kim J.-S."/>
            <person name="Hong S.-B."/>
            <person name="Kwon S.-W."/>
        </authorList>
    </citation>
    <scope>NUCLEOTIDE SEQUENCE [LARGE SCALE GENOMIC DNA]</scope>
    <source>
        <strain evidence="1 2">KACC 21233</strain>
    </source>
</reference>
<proteinExistence type="predicted"/>
<evidence type="ECO:0000313" key="2">
    <source>
        <dbReference type="Proteomes" id="UP000324536"/>
    </source>
</evidence>
<accession>A0A5C1YMP9</accession>
<dbReference type="AlphaFoldDB" id="A0A5C1YMP9"/>
<dbReference type="Proteomes" id="UP000324536">
    <property type="component" value="Chromosome"/>
</dbReference>
<keyword evidence="2" id="KW-1185">Reference proteome</keyword>
<name>A0A5C1YMP9_9PROT</name>